<keyword evidence="2" id="KW-1185">Reference proteome</keyword>
<comment type="caution">
    <text evidence="1">The sequence shown here is derived from an EMBL/GenBank/DDBJ whole genome shotgun (WGS) entry which is preliminary data.</text>
</comment>
<name>A0A225W8I2_9STRA</name>
<dbReference type="AlphaFoldDB" id="A0A225W8I2"/>
<sequence>MHAYVAVSAATPTRLKGTTDKNFSVDKYFELQKKILELEAKKRAGVAKTSSPKTDFDGSSVLSTDGGIPLDYEAKNTSSSQSCVSKPALGLAAPVKKIRTLLLRSVREVLVM</sequence>
<proteinExistence type="predicted"/>
<dbReference type="Proteomes" id="UP000198211">
    <property type="component" value="Unassembled WGS sequence"/>
</dbReference>
<organism evidence="1 2">
    <name type="scientific">Phytophthora megakarya</name>
    <dbReference type="NCBI Taxonomy" id="4795"/>
    <lineage>
        <taxon>Eukaryota</taxon>
        <taxon>Sar</taxon>
        <taxon>Stramenopiles</taxon>
        <taxon>Oomycota</taxon>
        <taxon>Peronosporomycetes</taxon>
        <taxon>Peronosporales</taxon>
        <taxon>Peronosporaceae</taxon>
        <taxon>Phytophthora</taxon>
    </lineage>
</organism>
<dbReference type="EMBL" id="NBNE01001513">
    <property type="protein sequence ID" value="OWZ13694.1"/>
    <property type="molecule type" value="Genomic_DNA"/>
</dbReference>
<accession>A0A225W8I2</accession>
<protein>
    <submittedName>
        <fullName evidence="1">Uncharacterized protein</fullName>
    </submittedName>
</protein>
<evidence type="ECO:0000313" key="1">
    <source>
        <dbReference type="EMBL" id="OWZ13694.1"/>
    </source>
</evidence>
<evidence type="ECO:0000313" key="2">
    <source>
        <dbReference type="Proteomes" id="UP000198211"/>
    </source>
</evidence>
<gene>
    <name evidence="1" type="ORF">PHMEG_00012936</name>
</gene>
<reference evidence="2" key="1">
    <citation type="submission" date="2017-03" db="EMBL/GenBank/DDBJ databases">
        <title>Phytopthora megakarya and P. palmivora, two closely related causual agents of cacao black pod achieved similar genome size and gene model numbers by different mechanisms.</title>
        <authorList>
            <person name="Ali S."/>
            <person name="Shao J."/>
            <person name="Larry D.J."/>
            <person name="Kronmiller B."/>
            <person name="Shen D."/>
            <person name="Strem M.D."/>
            <person name="Melnick R.L."/>
            <person name="Guiltinan M.J."/>
            <person name="Tyler B.M."/>
            <person name="Meinhardt L.W."/>
            <person name="Bailey B.A."/>
        </authorList>
    </citation>
    <scope>NUCLEOTIDE SEQUENCE [LARGE SCALE GENOMIC DNA]</scope>
    <source>
        <strain evidence="2">zdho120</strain>
    </source>
</reference>
<dbReference type="OrthoDB" id="10641708at2759"/>